<reference evidence="12" key="1">
    <citation type="journal article" date="2020" name="mSystems">
        <title>Genome- and Community-Level Interaction Insights into Carbon Utilization and Element Cycling Functions of Hydrothermarchaeota in Hydrothermal Sediment.</title>
        <authorList>
            <person name="Zhou Z."/>
            <person name="Liu Y."/>
            <person name="Xu W."/>
            <person name="Pan J."/>
            <person name="Luo Z.H."/>
            <person name="Li M."/>
        </authorList>
    </citation>
    <scope>NUCLEOTIDE SEQUENCE [LARGE SCALE GENOMIC DNA]</scope>
    <source>
        <strain evidence="12">SpSt-508</strain>
    </source>
</reference>
<evidence type="ECO:0000256" key="8">
    <source>
        <dbReference type="PIRSR" id="PIRSR639901-2"/>
    </source>
</evidence>
<evidence type="ECO:0000259" key="11">
    <source>
        <dbReference type="Pfam" id="PF13524"/>
    </source>
</evidence>
<comment type="caution">
    <text evidence="12">The sequence shown here is derived from an EMBL/GenBank/DDBJ whole genome shotgun (WGS) entry which is preliminary data.</text>
</comment>
<feature type="active site" description="Proton acceptor" evidence="7">
    <location>
        <position position="64"/>
    </location>
</feature>
<dbReference type="UniPathway" id="UPA00958"/>
<keyword evidence="9" id="KW-0472">Membrane</keyword>
<keyword evidence="9" id="KW-1003">Cell membrane</keyword>
<protein>
    <recommendedName>
        <fullName evidence="3 9">3-deoxy-D-manno-octulosonic acid transferase</fullName>
        <shortName evidence="9">Kdo transferase</shortName>
        <ecNumber evidence="2 9">2.4.99.12</ecNumber>
    </recommendedName>
    <alternativeName>
        <fullName evidence="5 9">Lipid IV(A) 3-deoxy-D-manno-octulosonic acid transferase</fullName>
    </alternativeName>
</protein>
<keyword evidence="9" id="KW-0812">Transmembrane</keyword>
<accession>A0A7C4QS89</accession>
<dbReference type="GO" id="GO:0009245">
    <property type="term" value="P:lipid A biosynthetic process"/>
    <property type="evidence" value="ECO:0007669"/>
    <property type="project" value="TreeGrafter"/>
</dbReference>
<feature type="site" description="Transition state stabilizer" evidence="8">
    <location>
        <position position="211"/>
    </location>
</feature>
<name>A0A7C4QS89_9PLAN</name>
<keyword evidence="9" id="KW-0448">Lipopolysaccharide biosynthesis</keyword>
<evidence type="ECO:0000259" key="10">
    <source>
        <dbReference type="Pfam" id="PF04413"/>
    </source>
</evidence>
<keyword evidence="4 9" id="KW-0808">Transferase</keyword>
<dbReference type="InterPro" id="IPR038107">
    <property type="entry name" value="Glycos_transf_N_sf"/>
</dbReference>
<evidence type="ECO:0000256" key="1">
    <source>
        <dbReference type="ARBA" id="ARBA00004713"/>
    </source>
</evidence>
<dbReference type="GO" id="GO:0009244">
    <property type="term" value="P:lipopolysaccharide core region biosynthetic process"/>
    <property type="evidence" value="ECO:0007669"/>
    <property type="project" value="UniProtKB-UniRule"/>
</dbReference>
<dbReference type="Gene3D" id="3.40.50.11720">
    <property type="entry name" value="3-Deoxy-D-manno-octulosonic-acid transferase, N-terminal domain"/>
    <property type="match status" value="1"/>
</dbReference>
<comment type="function">
    <text evidence="9">Involved in lipopolysaccharide (LPS) biosynthesis. Catalyzes the transfer of 3-deoxy-D-manno-octulosonate (Kdo) residue(s) from CMP-Kdo to lipid IV(A), the tetraacyldisaccharide-1,4'-bisphosphate precursor of lipid A.</text>
</comment>
<dbReference type="Pfam" id="PF04413">
    <property type="entry name" value="Glycos_transf_N"/>
    <property type="match status" value="1"/>
</dbReference>
<dbReference type="EC" id="2.4.99.12" evidence="2 9"/>
<dbReference type="Pfam" id="PF13524">
    <property type="entry name" value="Glyco_trans_1_2"/>
    <property type="match status" value="1"/>
</dbReference>
<keyword evidence="9" id="KW-1133">Transmembrane helix</keyword>
<dbReference type="AlphaFoldDB" id="A0A7C4QS89"/>
<comment type="catalytic activity">
    <reaction evidence="6 9">
        <text>lipid IVA (E. coli) + CMP-3-deoxy-beta-D-manno-octulosonate = alpha-Kdo-(2-&gt;6)-lipid IVA (E. coli) + CMP + H(+)</text>
        <dbReference type="Rhea" id="RHEA:28066"/>
        <dbReference type="ChEBI" id="CHEBI:15378"/>
        <dbReference type="ChEBI" id="CHEBI:58603"/>
        <dbReference type="ChEBI" id="CHEBI:60364"/>
        <dbReference type="ChEBI" id="CHEBI:60377"/>
        <dbReference type="ChEBI" id="CHEBI:85987"/>
        <dbReference type="EC" id="2.4.99.12"/>
    </reaction>
</comment>
<evidence type="ECO:0000256" key="9">
    <source>
        <dbReference type="RuleBase" id="RU365103"/>
    </source>
</evidence>
<feature type="site" description="Transition state stabilizer" evidence="8">
    <location>
        <position position="133"/>
    </location>
</feature>
<feature type="domain" description="Spore protein YkvP/CgeB glycosyl transferase-like" evidence="11">
    <location>
        <begin position="346"/>
        <end position="426"/>
    </location>
</feature>
<evidence type="ECO:0000256" key="5">
    <source>
        <dbReference type="ARBA" id="ARBA00031445"/>
    </source>
</evidence>
<gene>
    <name evidence="12" type="ORF">ENS64_12830</name>
</gene>
<evidence type="ECO:0000256" key="6">
    <source>
        <dbReference type="ARBA" id="ARBA00049183"/>
    </source>
</evidence>
<comment type="similarity">
    <text evidence="9">Belongs to the glycosyltransferase group 1 family.</text>
</comment>
<evidence type="ECO:0000256" key="2">
    <source>
        <dbReference type="ARBA" id="ARBA00012621"/>
    </source>
</evidence>
<comment type="pathway">
    <text evidence="1 9">Bacterial outer membrane biogenesis; LPS core biosynthesis.</text>
</comment>
<evidence type="ECO:0000256" key="7">
    <source>
        <dbReference type="PIRSR" id="PIRSR639901-1"/>
    </source>
</evidence>
<dbReference type="SUPFAM" id="SSF53756">
    <property type="entry name" value="UDP-Glycosyltransferase/glycogen phosphorylase"/>
    <property type="match status" value="1"/>
</dbReference>
<proteinExistence type="inferred from homology"/>
<dbReference type="InterPro" id="IPR039901">
    <property type="entry name" value="Kdotransferase"/>
</dbReference>
<feature type="domain" description="3-deoxy-D-manno-octulosonic-acid transferase N-terminal" evidence="10">
    <location>
        <begin position="45"/>
        <end position="213"/>
    </location>
</feature>
<dbReference type="GO" id="GO:0005886">
    <property type="term" value="C:plasma membrane"/>
    <property type="evidence" value="ECO:0007669"/>
    <property type="project" value="UniProtKB-SubCell"/>
</dbReference>
<dbReference type="PANTHER" id="PTHR42755:SF1">
    <property type="entry name" value="3-DEOXY-D-MANNO-OCTULOSONIC ACID TRANSFERASE, MITOCHONDRIAL-RELATED"/>
    <property type="match status" value="1"/>
</dbReference>
<sequence length="440" mass="48871">MPMLTIGLNVVYVLLLAALTPWLVYRRVAQRKAIAGLADKFWGRVARKNPERPCVWFHAVSVGEVLQLQHLLAEFSRRHPDVEVLLTTTTATGYEVAREKFPQHTLAYWPLDFSWAVARALRSVRPQLVVLVELELWPNFLLAAQREKVPVILINGRIGAKSHRGYARLRWFWRRPLSAVTHAAVQTDEYARRLVDLGISADRVSVTGNIKYDRVQSDRANPHTAELRTAFGLSTDELVFVAGSTQEPEERFALDAWQTLRQEIPALRLLLVPRHKERFSAVARLVTERGLPLLRRSALSAPGKASPSGLPPVLLLDTLGELAAAWGLADIAFVGGSLTQRGGQNMLEPAGYGAAILFGPNTWNFRAIVEALLARNAACVVRDADELRETVRRLAHDAHERQRLGAAARAFVLAQQGATVRTLELLDAHWPASRSLPAAA</sequence>
<dbReference type="EMBL" id="DSVQ01000016">
    <property type="protein sequence ID" value="HGT40126.1"/>
    <property type="molecule type" value="Genomic_DNA"/>
</dbReference>
<organism evidence="12">
    <name type="scientific">Schlesneria paludicola</name>
    <dbReference type="NCBI Taxonomy" id="360056"/>
    <lineage>
        <taxon>Bacteria</taxon>
        <taxon>Pseudomonadati</taxon>
        <taxon>Planctomycetota</taxon>
        <taxon>Planctomycetia</taxon>
        <taxon>Planctomycetales</taxon>
        <taxon>Planctomycetaceae</taxon>
        <taxon>Schlesneria</taxon>
    </lineage>
</organism>
<dbReference type="InterPro" id="IPR007507">
    <property type="entry name" value="Glycos_transf_N"/>
</dbReference>
<evidence type="ECO:0000256" key="4">
    <source>
        <dbReference type="ARBA" id="ARBA00022679"/>
    </source>
</evidence>
<evidence type="ECO:0000313" key="12">
    <source>
        <dbReference type="EMBL" id="HGT40126.1"/>
    </source>
</evidence>
<evidence type="ECO:0000256" key="3">
    <source>
        <dbReference type="ARBA" id="ARBA00019077"/>
    </source>
</evidence>
<comment type="subcellular location">
    <subcellularLocation>
        <location evidence="9">Cell membrane</location>
    </subcellularLocation>
</comment>
<dbReference type="PANTHER" id="PTHR42755">
    <property type="entry name" value="3-DEOXY-MANNO-OCTULOSONATE CYTIDYLYLTRANSFERASE"/>
    <property type="match status" value="1"/>
</dbReference>
<feature type="transmembrane region" description="Helical" evidence="9">
    <location>
        <begin position="6"/>
        <end position="25"/>
    </location>
</feature>
<dbReference type="Gene3D" id="3.40.50.2000">
    <property type="entry name" value="Glycogen Phosphorylase B"/>
    <property type="match status" value="1"/>
</dbReference>
<dbReference type="GO" id="GO:0043842">
    <property type="term" value="F:Kdo transferase activity"/>
    <property type="evidence" value="ECO:0007669"/>
    <property type="project" value="UniProtKB-EC"/>
</dbReference>
<dbReference type="InterPro" id="IPR055259">
    <property type="entry name" value="YkvP/CgeB_Glyco_trans-like"/>
</dbReference>